<dbReference type="Pfam" id="PF00563">
    <property type="entry name" value="EAL"/>
    <property type="match status" value="1"/>
</dbReference>
<dbReference type="InterPro" id="IPR043128">
    <property type="entry name" value="Rev_trsase/Diguanyl_cyclase"/>
</dbReference>
<comment type="caution">
    <text evidence="5">The sequence shown here is derived from an EMBL/GenBank/DDBJ whole genome shotgun (WGS) entry which is preliminary data.</text>
</comment>
<dbReference type="GO" id="GO:0019825">
    <property type="term" value="F:oxygen binding"/>
    <property type="evidence" value="ECO:0007669"/>
    <property type="project" value="InterPro"/>
</dbReference>
<dbReference type="FunFam" id="3.30.70.270:FF:000001">
    <property type="entry name" value="Diguanylate cyclase domain protein"/>
    <property type="match status" value="1"/>
</dbReference>
<dbReference type="Pfam" id="PF11563">
    <property type="entry name" value="Protoglobin"/>
    <property type="match status" value="1"/>
</dbReference>
<dbReference type="InterPro" id="IPR044398">
    <property type="entry name" value="Globin-sensor_dom"/>
</dbReference>
<dbReference type="SUPFAM" id="SSF46458">
    <property type="entry name" value="Globin-like"/>
    <property type="match status" value="1"/>
</dbReference>
<dbReference type="InterPro" id="IPR050706">
    <property type="entry name" value="Cyclic-di-GMP_PDE-like"/>
</dbReference>
<dbReference type="EMBL" id="CABP01000106">
    <property type="protein sequence ID" value="CBI05324.1"/>
    <property type="molecule type" value="Genomic_DNA"/>
</dbReference>
<feature type="domain" description="EAL" evidence="3">
    <location>
        <begin position="506"/>
        <end position="765"/>
    </location>
</feature>
<name>E6QDP8_9ZZZZ</name>
<dbReference type="Gene3D" id="1.20.120.30">
    <property type="entry name" value="Aspartate receptor, ligand-binding domain"/>
    <property type="match status" value="1"/>
</dbReference>
<dbReference type="Gene3D" id="3.30.70.270">
    <property type="match status" value="1"/>
</dbReference>
<dbReference type="SMART" id="SM00052">
    <property type="entry name" value="EAL"/>
    <property type="match status" value="1"/>
</dbReference>
<evidence type="ECO:0000256" key="2">
    <source>
        <dbReference type="ARBA" id="ARBA00029839"/>
    </source>
</evidence>
<dbReference type="CDD" id="cd01949">
    <property type="entry name" value="GGDEF"/>
    <property type="match status" value="1"/>
</dbReference>
<proteinExistence type="predicted"/>
<dbReference type="SMART" id="SM00267">
    <property type="entry name" value="GGDEF"/>
    <property type="match status" value="1"/>
</dbReference>
<accession>E6QDP8</accession>
<evidence type="ECO:0000256" key="1">
    <source>
        <dbReference type="ARBA" id="ARBA00015125"/>
    </source>
</evidence>
<reference evidence="5" key="1">
    <citation type="submission" date="2009-10" db="EMBL/GenBank/DDBJ databases">
        <title>Diversity of trophic interactions inside an arsenic-rich microbial ecosystem.</title>
        <authorList>
            <person name="Bertin P.N."/>
            <person name="Heinrich-Salmeron A."/>
            <person name="Pelletier E."/>
            <person name="Goulhen-Chollet F."/>
            <person name="Arsene-Ploetze F."/>
            <person name="Gallien S."/>
            <person name="Calteau A."/>
            <person name="Vallenet D."/>
            <person name="Casiot C."/>
            <person name="Chane-Woon-Ming B."/>
            <person name="Giloteaux L."/>
            <person name="Barakat M."/>
            <person name="Bonnefoy V."/>
            <person name="Bruneel O."/>
            <person name="Chandler M."/>
            <person name="Cleiss J."/>
            <person name="Duran R."/>
            <person name="Elbaz-Poulichet F."/>
            <person name="Fonknechten N."/>
            <person name="Lauga B."/>
            <person name="Mornico D."/>
            <person name="Ortet P."/>
            <person name="Schaeffer C."/>
            <person name="Siguier P."/>
            <person name="Alexander Thil Smith A."/>
            <person name="Van Dorsselaer A."/>
            <person name="Weissenbach J."/>
            <person name="Medigue C."/>
            <person name="Le Paslier D."/>
        </authorList>
    </citation>
    <scope>NUCLEOTIDE SEQUENCE</scope>
</reference>
<dbReference type="NCBIfam" id="TIGR00254">
    <property type="entry name" value="GGDEF"/>
    <property type="match status" value="1"/>
</dbReference>
<dbReference type="InterPro" id="IPR009050">
    <property type="entry name" value="Globin-like_sf"/>
</dbReference>
<dbReference type="GO" id="GO:0020037">
    <property type="term" value="F:heme binding"/>
    <property type="evidence" value="ECO:0007669"/>
    <property type="project" value="InterPro"/>
</dbReference>
<dbReference type="InterPro" id="IPR000160">
    <property type="entry name" value="GGDEF_dom"/>
</dbReference>
<dbReference type="InterPro" id="IPR012292">
    <property type="entry name" value="Globin/Proto"/>
</dbReference>
<dbReference type="InterPro" id="IPR001633">
    <property type="entry name" value="EAL_dom"/>
</dbReference>
<dbReference type="CDD" id="cd01068">
    <property type="entry name" value="globin_sensor"/>
    <property type="match status" value="1"/>
</dbReference>
<dbReference type="SUPFAM" id="SSF55073">
    <property type="entry name" value="Nucleotide cyclase"/>
    <property type="match status" value="1"/>
</dbReference>
<dbReference type="PANTHER" id="PTHR33121">
    <property type="entry name" value="CYCLIC DI-GMP PHOSPHODIESTERASE PDEF"/>
    <property type="match status" value="1"/>
</dbReference>
<evidence type="ECO:0000259" key="3">
    <source>
        <dbReference type="PROSITE" id="PS50883"/>
    </source>
</evidence>
<dbReference type="PROSITE" id="PS50887">
    <property type="entry name" value="GGDEF"/>
    <property type="match status" value="1"/>
</dbReference>
<dbReference type="GO" id="GO:0071111">
    <property type="term" value="F:cyclic-guanylate-specific phosphodiesterase activity"/>
    <property type="evidence" value="ECO:0007669"/>
    <property type="project" value="InterPro"/>
</dbReference>
<dbReference type="AlphaFoldDB" id="E6QDP8"/>
<dbReference type="PANTHER" id="PTHR33121:SF79">
    <property type="entry name" value="CYCLIC DI-GMP PHOSPHODIESTERASE PDED-RELATED"/>
    <property type="match status" value="1"/>
</dbReference>
<dbReference type="InterPro" id="IPR029787">
    <property type="entry name" value="Nucleotide_cyclase"/>
</dbReference>
<gene>
    <name evidence="5" type="ORF">CARN5_1244</name>
</gene>
<organism evidence="5">
    <name type="scientific">mine drainage metagenome</name>
    <dbReference type="NCBI Taxonomy" id="410659"/>
    <lineage>
        <taxon>unclassified sequences</taxon>
        <taxon>metagenomes</taxon>
        <taxon>ecological metagenomes</taxon>
    </lineage>
</organism>
<dbReference type="CDD" id="cd01948">
    <property type="entry name" value="EAL"/>
    <property type="match status" value="1"/>
</dbReference>
<dbReference type="InterPro" id="IPR039379">
    <property type="entry name" value="Protoglobin_sensor_dom"/>
</dbReference>
<dbReference type="SUPFAM" id="SSF141868">
    <property type="entry name" value="EAL domain-like"/>
    <property type="match status" value="1"/>
</dbReference>
<dbReference type="Gene3D" id="3.20.20.450">
    <property type="entry name" value="EAL domain"/>
    <property type="match status" value="1"/>
</dbReference>
<dbReference type="Gene3D" id="1.10.490.10">
    <property type="entry name" value="Globins"/>
    <property type="match status" value="1"/>
</dbReference>
<dbReference type="Pfam" id="PF00990">
    <property type="entry name" value="GGDEF"/>
    <property type="match status" value="1"/>
</dbReference>
<evidence type="ECO:0000313" key="5">
    <source>
        <dbReference type="EMBL" id="CBI05324.1"/>
    </source>
</evidence>
<protein>
    <recommendedName>
        <fullName evidence="1">Diguanylate cyclase DosC</fullName>
    </recommendedName>
    <alternativeName>
        <fullName evidence="2">Direct oxygen-sensing cyclase</fullName>
    </alternativeName>
</protein>
<evidence type="ECO:0000259" key="4">
    <source>
        <dbReference type="PROSITE" id="PS50887"/>
    </source>
</evidence>
<dbReference type="PROSITE" id="PS50883">
    <property type="entry name" value="EAL"/>
    <property type="match status" value="1"/>
</dbReference>
<feature type="domain" description="GGDEF" evidence="4">
    <location>
        <begin position="364"/>
        <end position="497"/>
    </location>
</feature>
<dbReference type="InterPro" id="IPR035919">
    <property type="entry name" value="EAL_sf"/>
</dbReference>
<sequence length="905" mass="100641">MGIHSPGNFENDILSLSAKHFLGLTDADFALLDRHRALLSQDSEALARRFYDHLLSYPVTAAVFRDFTPERLQHLLQAQADHAEGLLANHLDSHWMQSMAEIGHRHYRLGVEPDWMAGAYALYWDYWEGMLEQADMVPDERLSLRRILLHLSIGDLMAQLRGYGQSIRETDAERMAVFEVLLQTLIDPQAIEDCNGIHLLSGICAGLVSKSSSVAWSGYFIREGAEETLIPQCLEGAGRDGLRIPKTPEDPAWRALETHAPVIWRRGDIPTPDWLRPLGTEVSEMACFPFGNGDMSAVGVVAVWQKGYFRRVGSTYFLAFAHLGDLILRVRTQALRDPLTGLPNRQLFFDRIEHDRQQSLRREHLLGVGIFDLDGFKQVNDQLGHGAGDDLLRQVAGRIQNLLRTGDTLARFGGDEFGLLLPDLERVDDLESICARIMEELRRPFALGEDIASLSASIGFTLYPLDESDAENLLHHADLALYSAKKQGKDQCQTHTWLMDARISSQVAQREYVVRALEENRLLLHYQPIVSTASDTRDQSVVGVEALLRLEDGKGGLLIPAGVFADSLDHPRLARAIGLFVLDAALSQGEIWHHQGLRLRVSVNISVRHLLDARFIADLGTALARYPGIPADHVEIEVTEGAPLQDFEKAQQSLVQVNALGVRVGLDDFGTGNASLTYLQKLPTQTIKVDQSFVHDIVDDPRDLAIIAAIITAARLLGLEVVAEGVETARHAQLLDEMHCHLLQGYLIAKPMPAAAIPEWVAQYHIPVRSLASAFQERESSVLTGHHHRVQQFIAALRGEEPFPEHVLEPDAAQKCHLGLWLQTEGVAQFGDDPAYSIITARHQRLHHLAMEAKVALDTGQKDEALRKVRRLGMENDALLAEIKVLMEAPTRPSGSISPAQHLPN</sequence>